<reference evidence="1" key="1">
    <citation type="submission" date="2014-11" db="EMBL/GenBank/DDBJ databases">
        <authorList>
            <person name="Amaro Gonzalez C."/>
        </authorList>
    </citation>
    <scope>NUCLEOTIDE SEQUENCE</scope>
</reference>
<proteinExistence type="predicted"/>
<dbReference type="EMBL" id="GBXM01051443">
    <property type="protein sequence ID" value="JAH57134.1"/>
    <property type="molecule type" value="Transcribed_RNA"/>
</dbReference>
<sequence length="11" mass="1389">MIPYRPRKQLS</sequence>
<organism evidence="1">
    <name type="scientific">Anguilla anguilla</name>
    <name type="common">European freshwater eel</name>
    <name type="synonym">Muraena anguilla</name>
    <dbReference type="NCBI Taxonomy" id="7936"/>
    <lineage>
        <taxon>Eukaryota</taxon>
        <taxon>Metazoa</taxon>
        <taxon>Chordata</taxon>
        <taxon>Craniata</taxon>
        <taxon>Vertebrata</taxon>
        <taxon>Euteleostomi</taxon>
        <taxon>Actinopterygii</taxon>
        <taxon>Neopterygii</taxon>
        <taxon>Teleostei</taxon>
        <taxon>Anguilliformes</taxon>
        <taxon>Anguillidae</taxon>
        <taxon>Anguilla</taxon>
    </lineage>
</organism>
<accession>A0A0E9UGV6</accession>
<reference evidence="1" key="2">
    <citation type="journal article" date="2015" name="Fish Shellfish Immunol.">
        <title>Early steps in the European eel (Anguilla anguilla)-Vibrio vulnificus interaction in the gills: Role of the RtxA13 toxin.</title>
        <authorList>
            <person name="Callol A."/>
            <person name="Pajuelo D."/>
            <person name="Ebbesson L."/>
            <person name="Teles M."/>
            <person name="MacKenzie S."/>
            <person name="Amaro C."/>
        </authorList>
    </citation>
    <scope>NUCLEOTIDE SEQUENCE</scope>
</reference>
<evidence type="ECO:0000313" key="1">
    <source>
        <dbReference type="EMBL" id="JAH64956.1"/>
    </source>
</evidence>
<name>A0A0E9UGV6_ANGAN</name>
<dbReference type="EMBL" id="GBXM01043621">
    <property type="protein sequence ID" value="JAH64956.1"/>
    <property type="molecule type" value="Transcribed_RNA"/>
</dbReference>
<protein>
    <submittedName>
        <fullName evidence="1">Uncharacterized protein</fullName>
    </submittedName>
</protein>